<feature type="transmembrane region" description="Helical" evidence="1">
    <location>
        <begin position="424"/>
        <end position="442"/>
    </location>
</feature>
<keyword evidence="1" id="KW-1133">Transmembrane helix</keyword>
<feature type="transmembrane region" description="Helical" evidence="1">
    <location>
        <begin position="362"/>
        <end position="380"/>
    </location>
</feature>
<keyword evidence="4" id="KW-0012">Acyltransferase</keyword>
<dbReference type="InParanoid" id="B4M4C8"/>
<feature type="transmembrane region" description="Helical" evidence="1">
    <location>
        <begin position="612"/>
        <end position="634"/>
    </location>
</feature>
<dbReference type="InterPro" id="IPR052728">
    <property type="entry name" value="O2_lipid_transport_reg"/>
</dbReference>
<organism evidence="4 5">
    <name type="scientific">Drosophila virilis</name>
    <name type="common">Fruit fly</name>
    <dbReference type="NCBI Taxonomy" id="7244"/>
    <lineage>
        <taxon>Eukaryota</taxon>
        <taxon>Metazoa</taxon>
        <taxon>Ecdysozoa</taxon>
        <taxon>Arthropoda</taxon>
        <taxon>Hexapoda</taxon>
        <taxon>Insecta</taxon>
        <taxon>Pterygota</taxon>
        <taxon>Neoptera</taxon>
        <taxon>Endopterygota</taxon>
        <taxon>Diptera</taxon>
        <taxon>Brachycera</taxon>
        <taxon>Muscomorpha</taxon>
        <taxon>Ephydroidea</taxon>
        <taxon>Drosophilidae</taxon>
        <taxon>Drosophila</taxon>
    </lineage>
</organism>
<feature type="domain" description="Acyltransferase 3" evidence="3">
    <location>
        <begin position="263"/>
        <end position="658"/>
    </location>
</feature>
<gene>
    <name evidence="4" type="primary">Dvir\GJ10262</name>
    <name evidence="4" type="ORF">Dvir_GJ10262</name>
</gene>
<sequence>MCPLRLIVSWGVLLAAVQCFEMNMTQYFEMPQLYDFDDYDRCLQEFGSSDDTATYCFVRAEVQPNDTTAAWRAIQEISKYDRHHFDHRQLYFGLCVHKCEAQLAELDADAIQQLQAGVLTDNAKVNVYLELFAMESANRARYNELSNACLNWRLQQRNFGVQAKSVVEYCDTTATAGKVSEEDDPWNLGFYVLVCALILFSCLSSLVDLHLKRRRHDKMLKERDHYKTPPRSLVTRLLLTFSIARNWYRLNQEPNGKIGRELRFLDCFKFFAMFLVIFAHTNWVIYESAISNPQDPERMLHTAVGTLLISGSLITVTFFVISGLLLTVNWLAVTRALAGDKNETWSLAKYAALFVKFNVFRYIRLTVPYGFVLLLSGVYFENAGGPLWRHIYQREQLACRKNWWTNFLFINNYVQTDERCLLQGWYLAADTQSFALSLLVLILGHRFGRWSKQLYGIVLGIFMLLPAVLTYVFDYYPIFLPTPQIQKDSFIGDRQFTEFYTSFQMNFGAYFCGVLAAIAYDQLSLKQYKLRELRSFQVFWFSLIPVGVLWLFTAHPIYQHYYTETPRFWGAIYATVQRNFWAFGLSIFVVGMAAKVGWILRKFACLPIFRILGRLTYGAFIVHLLVARLALATVREPIYFGTGTMFAYIFYVLCASYLSSLLLAIFVELPVSSCLKLLR</sequence>
<feature type="chain" id="PRO_5002814560" description="Acyltransferase 3 domain-containing protein" evidence="2">
    <location>
        <begin position="20"/>
        <end position="679"/>
    </location>
</feature>
<keyword evidence="2" id="KW-0732">Signal</keyword>
<dbReference type="PhylomeDB" id="B4M4C8"/>
<dbReference type="PANTHER" id="PTHR11161">
    <property type="entry name" value="O-ACYLTRANSFERASE"/>
    <property type="match status" value="1"/>
</dbReference>
<keyword evidence="4" id="KW-0808">Transferase</keyword>
<feature type="transmembrane region" description="Helical" evidence="1">
    <location>
        <begin position="537"/>
        <end position="558"/>
    </location>
</feature>
<evidence type="ECO:0000256" key="1">
    <source>
        <dbReference type="SAM" id="Phobius"/>
    </source>
</evidence>
<dbReference type="OMA" id="LACRKNW"/>
<dbReference type="Proteomes" id="UP000008792">
    <property type="component" value="Unassembled WGS sequence"/>
</dbReference>
<keyword evidence="1" id="KW-0812">Transmembrane</keyword>
<dbReference type="EMBL" id="CH940652">
    <property type="protein sequence ID" value="EDW59489.1"/>
    <property type="molecule type" value="Genomic_DNA"/>
</dbReference>
<dbReference type="OrthoDB" id="10265389at2759"/>
<accession>B4M4C8</accession>
<feature type="transmembrane region" description="Helical" evidence="1">
    <location>
        <begin position="646"/>
        <end position="669"/>
    </location>
</feature>
<feature type="transmembrane region" description="Helical" evidence="1">
    <location>
        <begin position="507"/>
        <end position="525"/>
    </location>
</feature>
<dbReference type="GO" id="GO:0016747">
    <property type="term" value="F:acyltransferase activity, transferring groups other than amino-acyl groups"/>
    <property type="evidence" value="ECO:0007669"/>
    <property type="project" value="InterPro"/>
</dbReference>
<feature type="transmembrane region" description="Helical" evidence="1">
    <location>
        <begin position="306"/>
        <end position="332"/>
    </location>
</feature>
<proteinExistence type="predicted"/>
<dbReference type="Pfam" id="PF01757">
    <property type="entry name" value="Acyl_transf_3"/>
    <property type="match status" value="1"/>
</dbReference>
<evidence type="ECO:0000313" key="4">
    <source>
        <dbReference type="EMBL" id="EDW59489.1"/>
    </source>
</evidence>
<dbReference type="HOGENOM" id="CLU_007874_5_0_1"/>
<dbReference type="PANTHER" id="PTHR11161:SF22">
    <property type="entry name" value="ACYLTRANSFERASE 3 DOMAIN-CONTAINING PROTEIN-RELATED"/>
    <property type="match status" value="1"/>
</dbReference>
<dbReference type="InterPro" id="IPR002656">
    <property type="entry name" value="Acyl_transf_3_dom"/>
</dbReference>
<evidence type="ECO:0000259" key="3">
    <source>
        <dbReference type="Pfam" id="PF01757"/>
    </source>
</evidence>
<keyword evidence="5" id="KW-1185">Reference proteome</keyword>
<name>B4M4C8_DROVI</name>
<keyword evidence="1" id="KW-0472">Membrane</keyword>
<protein>
    <recommendedName>
        <fullName evidence="3">Acyltransferase 3 domain-containing protein</fullName>
    </recommendedName>
</protein>
<feature type="signal peptide" evidence="2">
    <location>
        <begin position="1"/>
        <end position="19"/>
    </location>
</feature>
<reference evidence="4 5" key="1">
    <citation type="journal article" date="2007" name="Nature">
        <title>Evolution of genes and genomes on the Drosophila phylogeny.</title>
        <authorList>
            <consortium name="Drosophila 12 Genomes Consortium"/>
            <person name="Clark A.G."/>
            <person name="Eisen M.B."/>
            <person name="Smith D.R."/>
            <person name="Bergman C.M."/>
            <person name="Oliver B."/>
            <person name="Markow T.A."/>
            <person name="Kaufman T.C."/>
            <person name="Kellis M."/>
            <person name="Gelbart W."/>
            <person name="Iyer V.N."/>
            <person name="Pollard D.A."/>
            <person name="Sackton T.B."/>
            <person name="Larracuente A.M."/>
            <person name="Singh N.D."/>
            <person name="Abad J.P."/>
            <person name="Abt D.N."/>
            <person name="Adryan B."/>
            <person name="Aguade M."/>
            <person name="Akashi H."/>
            <person name="Anderson W.W."/>
            <person name="Aquadro C.F."/>
            <person name="Ardell D.H."/>
            <person name="Arguello R."/>
            <person name="Artieri C.G."/>
            <person name="Barbash D.A."/>
            <person name="Barker D."/>
            <person name="Barsanti P."/>
            <person name="Batterham P."/>
            <person name="Batzoglou S."/>
            <person name="Begun D."/>
            <person name="Bhutkar A."/>
            <person name="Blanco E."/>
            <person name="Bosak S.A."/>
            <person name="Bradley R.K."/>
            <person name="Brand A.D."/>
            <person name="Brent M.R."/>
            <person name="Brooks A.N."/>
            <person name="Brown R.H."/>
            <person name="Butlin R.K."/>
            <person name="Caggese C."/>
            <person name="Calvi B.R."/>
            <person name="Bernardo de Carvalho A."/>
            <person name="Caspi A."/>
            <person name="Castrezana S."/>
            <person name="Celniker S.E."/>
            <person name="Chang J.L."/>
            <person name="Chapple C."/>
            <person name="Chatterji S."/>
            <person name="Chinwalla A."/>
            <person name="Civetta A."/>
            <person name="Clifton S.W."/>
            <person name="Comeron J.M."/>
            <person name="Costello J.C."/>
            <person name="Coyne J.A."/>
            <person name="Daub J."/>
            <person name="David R.G."/>
            <person name="Delcher A.L."/>
            <person name="Delehaunty K."/>
            <person name="Do C.B."/>
            <person name="Ebling H."/>
            <person name="Edwards K."/>
            <person name="Eickbush T."/>
            <person name="Evans J.D."/>
            <person name="Filipski A."/>
            <person name="Findeiss S."/>
            <person name="Freyhult E."/>
            <person name="Fulton L."/>
            <person name="Fulton R."/>
            <person name="Garcia A.C."/>
            <person name="Gardiner A."/>
            <person name="Garfield D.A."/>
            <person name="Garvin B.E."/>
            <person name="Gibson G."/>
            <person name="Gilbert D."/>
            <person name="Gnerre S."/>
            <person name="Godfrey J."/>
            <person name="Good R."/>
            <person name="Gotea V."/>
            <person name="Gravely B."/>
            <person name="Greenberg A.J."/>
            <person name="Griffiths-Jones S."/>
            <person name="Gross S."/>
            <person name="Guigo R."/>
            <person name="Gustafson E.A."/>
            <person name="Haerty W."/>
            <person name="Hahn M.W."/>
            <person name="Halligan D.L."/>
            <person name="Halpern A.L."/>
            <person name="Halter G.M."/>
            <person name="Han M.V."/>
            <person name="Heger A."/>
            <person name="Hillier L."/>
            <person name="Hinrichs A.S."/>
            <person name="Holmes I."/>
            <person name="Hoskins R.A."/>
            <person name="Hubisz M.J."/>
            <person name="Hultmark D."/>
            <person name="Huntley M.A."/>
            <person name="Jaffe D.B."/>
            <person name="Jagadeeshan S."/>
            <person name="Jeck W.R."/>
            <person name="Johnson J."/>
            <person name="Jones C.D."/>
            <person name="Jordan W.C."/>
            <person name="Karpen G.H."/>
            <person name="Kataoka E."/>
            <person name="Keightley P.D."/>
            <person name="Kheradpour P."/>
            <person name="Kirkness E.F."/>
            <person name="Koerich L.B."/>
            <person name="Kristiansen K."/>
            <person name="Kudrna D."/>
            <person name="Kulathinal R.J."/>
            <person name="Kumar S."/>
            <person name="Kwok R."/>
            <person name="Lander E."/>
            <person name="Langley C.H."/>
            <person name="Lapoint R."/>
            <person name="Lazzaro B.P."/>
            <person name="Lee S.J."/>
            <person name="Levesque L."/>
            <person name="Li R."/>
            <person name="Lin C.F."/>
            <person name="Lin M.F."/>
            <person name="Lindblad-Toh K."/>
            <person name="Llopart A."/>
            <person name="Long M."/>
            <person name="Low L."/>
            <person name="Lozovsky E."/>
            <person name="Lu J."/>
            <person name="Luo M."/>
            <person name="Machado C.A."/>
            <person name="Makalowski W."/>
            <person name="Marzo M."/>
            <person name="Matsuda M."/>
            <person name="Matzkin L."/>
            <person name="McAllister B."/>
            <person name="McBride C.S."/>
            <person name="McKernan B."/>
            <person name="McKernan K."/>
            <person name="Mendez-Lago M."/>
            <person name="Minx P."/>
            <person name="Mollenhauer M.U."/>
            <person name="Montooth K."/>
            <person name="Mount S.M."/>
            <person name="Mu X."/>
            <person name="Myers E."/>
            <person name="Negre B."/>
            <person name="Newfeld S."/>
            <person name="Nielsen R."/>
            <person name="Noor M.A."/>
            <person name="O'Grady P."/>
            <person name="Pachter L."/>
            <person name="Papaceit M."/>
            <person name="Parisi M.J."/>
            <person name="Parisi M."/>
            <person name="Parts L."/>
            <person name="Pedersen J.S."/>
            <person name="Pesole G."/>
            <person name="Phillippy A.M."/>
            <person name="Ponting C.P."/>
            <person name="Pop M."/>
            <person name="Porcelli D."/>
            <person name="Powell J.R."/>
            <person name="Prohaska S."/>
            <person name="Pruitt K."/>
            <person name="Puig M."/>
            <person name="Quesneville H."/>
            <person name="Ram K.R."/>
            <person name="Rand D."/>
            <person name="Rasmussen M.D."/>
            <person name="Reed L.K."/>
            <person name="Reenan R."/>
            <person name="Reily A."/>
            <person name="Remington K.A."/>
            <person name="Rieger T.T."/>
            <person name="Ritchie M.G."/>
            <person name="Robin C."/>
            <person name="Rogers Y.H."/>
            <person name="Rohde C."/>
            <person name="Rozas J."/>
            <person name="Rubenfield M.J."/>
            <person name="Ruiz A."/>
            <person name="Russo S."/>
            <person name="Salzberg S.L."/>
            <person name="Sanchez-Gracia A."/>
            <person name="Saranga D.J."/>
            <person name="Sato H."/>
            <person name="Schaeffer S.W."/>
            <person name="Schatz M.C."/>
            <person name="Schlenke T."/>
            <person name="Schwartz R."/>
            <person name="Segarra C."/>
            <person name="Singh R.S."/>
            <person name="Sirot L."/>
            <person name="Sirota M."/>
            <person name="Sisneros N.B."/>
            <person name="Smith C.D."/>
            <person name="Smith T.F."/>
            <person name="Spieth J."/>
            <person name="Stage D.E."/>
            <person name="Stark A."/>
            <person name="Stephan W."/>
            <person name="Strausberg R.L."/>
            <person name="Strempel S."/>
            <person name="Sturgill D."/>
            <person name="Sutton G."/>
            <person name="Sutton G.G."/>
            <person name="Tao W."/>
            <person name="Teichmann S."/>
            <person name="Tobari Y.N."/>
            <person name="Tomimura Y."/>
            <person name="Tsolas J.M."/>
            <person name="Valente V.L."/>
            <person name="Venter E."/>
            <person name="Venter J.C."/>
            <person name="Vicario S."/>
            <person name="Vieira F.G."/>
            <person name="Vilella A.J."/>
            <person name="Villasante A."/>
            <person name="Walenz B."/>
            <person name="Wang J."/>
            <person name="Wasserman M."/>
            <person name="Watts T."/>
            <person name="Wilson D."/>
            <person name="Wilson R.K."/>
            <person name="Wing R.A."/>
            <person name="Wolfner M.F."/>
            <person name="Wong A."/>
            <person name="Wong G.K."/>
            <person name="Wu C.I."/>
            <person name="Wu G."/>
            <person name="Yamamoto D."/>
            <person name="Yang H.P."/>
            <person name="Yang S.P."/>
            <person name="Yorke J.A."/>
            <person name="Yoshida K."/>
            <person name="Zdobnov E."/>
            <person name="Zhang P."/>
            <person name="Zhang Y."/>
            <person name="Zimin A.V."/>
            <person name="Baldwin J."/>
            <person name="Abdouelleil A."/>
            <person name="Abdulkadir J."/>
            <person name="Abebe A."/>
            <person name="Abera B."/>
            <person name="Abreu J."/>
            <person name="Acer S.C."/>
            <person name="Aftuck L."/>
            <person name="Alexander A."/>
            <person name="An P."/>
            <person name="Anderson E."/>
            <person name="Anderson S."/>
            <person name="Arachi H."/>
            <person name="Azer M."/>
            <person name="Bachantsang P."/>
            <person name="Barry A."/>
            <person name="Bayul T."/>
            <person name="Berlin A."/>
            <person name="Bessette D."/>
            <person name="Bloom T."/>
            <person name="Blye J."/>
            <person name="Boguslavskiy L."/>
            <person name="Bonnet C."/>
            <person name="Boukhgalter B."/>
            <person name="Bourzgui I."/>
            <person name="Brown A."/>
            <person name="Cahill P."/>
            <person name="Channer S."/>
            <person name="Cheshatsang Y."/>
            <person name="Chuda L."/>
            <person name="Citroen M."/>
            <person name="Collymore A."/>
            <person name="Cooke P."/>
            <person name="Costello M."/>
            <person name="D'Aco K."/>
            <person name="Daza R."/>
            <person name="De Haan G."/>
            <person name="DeGray S."/>
            <person name="DeMaso C."/>
            <person name="Dhargay N."/>
            <person name="Dooley K."/>
            <person name="Dooley E."/>
            <person name="Doricent M."/>
            <person name="Dorje P."/>
            <person name="Dorjee K."/>
            <person name="Dupes A."/>
            <person name="Elong R."/>
            <person name="Falk J."/>
            <person name="Farina A."/>
            <person name="Faro S."/>
            <person name="Ferguson D."/>
            <person name="Fisher S."/>
            <person name="Foley C.D."/>
            <person name="Franke A."/>
            <person name="Friedrich D."/>
            <person name="Gadbois L."/>
            <person name="Gearin G."/>
            <person name="Gearin C.R."/>
            <person name="Giannoukos G."/>
            <person name="Goode T."/>
            <person name="Graham J."/>
            <person name="Grandbois E."/>
            <person name="Grewal S."/>
            <person name="Gyaltsen K."/>
            <person name="Hafez N."/>
            <person name="Hagos B."/>
            <person name="Hall J."/>
            <person name="Henson C."/>
            <person name="Hollinger A."/>
            <person name="Honan T."/>
            <person name="Huard M.D."/>
            <person name="Hughes L."/>
            <person name="Hurhula B."/>
            <person name="Husby M.E."/>
            <person name="Kamat A."/>
            <person name="Kanga B."/>
            <person name="Kashin S."/>
            <person name="Khazanovich D."/>
            <person name="Kisner P."/>
            <person name="Lance K."/>
            <person name="Lara M."/>
            <person name="Lee W."/>
            <person name="Lennon N."/>
            <person name="Letendre F."/>
            <person name="LeVine R."/>
            <person name="Lipovsky A."/>
            <person name="Liu X."/>
            <person name="Liu J."/>
            <person name="Liu S."/>
            <person name="Lokyitsang T."/>
            <person name="Lokyitsang Y."/>
            <person name="Lubonja R."/>
            <person name="Lui A."/>
            <person name="MacDonald P."/>
            <person name="Magnisalis V."/>
            <person name="Maru K."/>
            <person name="Matthews C."/>
            <person name="McCusker W."/>
            <person name="McDonough S."/>
            <person name="Mehta T."/>
            <person name="Meldrim J."/>
            <person name="Meneus L."/>
            <person name="Mihai O."/>
            <person name="Mihalev A."/>
            <person name="Mihova T."/>
            <person name="Mittelman R."/>
            <person name="Mlenga V."/>
            <person name="Montmayeur A."/>
            <person name="Mulrain L."/>
            <person name="Navidi A."/>
            <person name="Naylor J."/>
            <person name="Negash T."/>
            <person name="Nguyen T."/>
            <person name="Nguyen N."/>
            <person name="Nicol R."/>
            <person name="Norbu C."/>
            <person name="Norbu N."/>
            <person name="Novod N."/>
            <person name="O'Neill B."/>
            <person name="Osman S."/>
            <person name="Markiewicz E."/>
            <person name="Oyono O.L."/>
            <person name="Patti C."/>
            <person name="Phunkhang P."/>
            <person name="Pierre F."/>
            <person name="Priest M."/>
            <person name="Raghuraman S."/>
            <person name="Rege F."/>
            <person name="Reyes R."/>
            <person name="Rise C."/>
            <person name="Rogov P."/>
            <person name="Ross K."/>
            <person name="Ryan E."/>
            <person name="Settipalli S."/>
            <person name="Shea T."/>
            <person name="Sherpa N."/>
            <person name="Shi L."/>
            <person name="Shih D."/>
            <person name="Sparrow T."/>
            <person name="Spaulding J."/>
            <person name="Stalker J."/>
            <person name="Stange-Thomann N."/>
            <person name="Stavropoulos S."/>
            <person name="Stone C."/>
            <person name="Strader C."/>
            <person name="Tesfaye S."/>
            <person name="Thomson T."/>
            <person name="Thoulutsang Y."/>
            <person name="Thoulutsang D."/>
            <person name="Topham K."/>
            <person name="Topping I."/>
            <person name="Tsamla T."/>
            <person name="Vassiliev H."/>
            <person name="Vo A."/>
            <person name="Wangchuk T."/>
            <person name="Wangdi T."/>
            <person name="Weiand M."/>
            <person name="Wilkinson J."/>
            <person name="Wilson A."/>
            <person name="Yadav S."/>
            <person name="Young G."/>
            <person name="Yu Q."/>
            <person name="Zembek L."/>
            <person name="Zhong D."/>
            <person name="Zimmer A."/>
            <person name="Zwirko Z."/>
            <person name="Jaffe D.B."/>
            <person name="Alvarez P."/>
            <person name="Brockman W."/>
            <person name="Butler J."/>
            <person name="Chin C."/>
            <person name="Gnerre S."/>
            <person name="Grabherr M."/>
            <person name="Kleber M."/>
            <person name="Mauceli E."/>
            <person name="MacCallum I."/>
        </authorList>
    </citation>
    <scope>NUCLEOTIDE SEQUENCE [LARGE SCALE GENOMIC DNA]</scope>
    <source>
        <strain evidence="5">Tucson 15010-1051.87</strain>
    </source>
</reference>
<dbReference type="AlphaFoldDB" id="B4M4C8"/>
<dbReference type="eggNOG" id="KOG3700">
    <property type="taxonomic scope" value="Eukaryota"/>
</dbReference>
<feature type="transmembrane region" description="Helical" evidence="1">
    <location>
        <begin position="267"/>
        <end position="286"/>
    </location>
</feature>
<feature type="transmembrane region" description="Helical" evidence="1">
    <location>
        <begin position="578"/>
        <end position="600"/>
    </location>
</feature>
<evidence type="ECO:0000256" key="2">
    <source>
        <dbReference type="SAM" id="SignalP"/>
    </source>
</evidence>
<feature type="transmembrane region" description="Helical" evidence="1">
    <location>
        <begin position="454"/>
        <end position="473"/>
    </location>
</feature>
<dbReference type="KEGG" id="dvi:6633138"/>
<feature type="transmembrane region" description="Helical" evidence="1">
    <location>
        <begin position="188"/>
        <end position="211"/>
    </location>
</feature>
<evidence type="ECO:0000313" key="5">
    <source>
        <dbReference type="Proteomes" id="UP000008792"/>
    </source>
</evidence>